<keyword evidence="10" id="KW-0411">Iron-sulfur</keyword>
<keyword evidence="7" id="KW-0479">Metal-binding</keyword>
<evidence type="ECO:0000256" key="12">
    <source>
        <dbReference type="RuleBase" id="RU004504"/>
    </source>
</evidence>
<dbReference type="STRING" id="579138.Zymop_0406"/>
<dbReference type="GO" id="GO:0008483">
    <property type="term" value="F:transaminase activity"/>
    <property type="evidence" value="ECO:0007669"/>
    <property type="project" value="UniProtKB-KW"/>
</dbReference>
<keyword evidence="6 14" id="KW-0808">Transferase</keyword>
<dbReference type="InterPro" id="IPR015422">
    <property type="entry name" value="PyrdxlP-dep_Trfase_small"/>
</dbReference>
<sequence>MIYLDYQATTPLAPEAKIAMLPWLEETANPHSPHRMGRKAAAAIAIAEEQILTLLPDAGSGQLVFTSGATEALNLAIKGLWFSETNHKRKIVTLETEHAATLDSVQYLKRQGAEIVTLPVDADGIVDLEAAASAIDEDTALVTAMLVNNEIGVIQPISELIILAHKVGAPFLLDAVQGYGRISVPQNCDMIALSAHKIHGPIGVGALWIKKGLKLTPLLHGGHQQGGLRSGTLSPALCAGFGAAAVVAAKQQSHDLKHVTALFMLAREKMANWTLNGPVNPRWKGNLNLYQEGIDSARLIATTRNVAFSAGSACSSGAARPSHVLKAIGLSQKALRGSIRLGFGRYTTVTELMTALDSIQEAAAEQQQGWSAL</sequence>
<keyword evidence="8" id="KW-0663">Pyridoxal phosphate</keyword>
<dbReference type="InterPro" id="IPR015421">
    <property type="entry name" value="PyrdxlP-dep_Trfase_major"/>
</dbReference>
<evidence type="ECO:0000313" key="15">
    <source>
        <dbReference type="Proteomes" id="UP000000491"/>
    </source>
</evidence>
<comment type="catalytic activity">
    <reaction evidence="11">
        <text>(sulfur carrier)-H + L-cysteine = (sulfur carrier)-SH + L-alanine</text>
        <dbReference type="Rhea" id="RHEA:43892"/>
        <dbReference type="Rhea" id="RHEA-COMP:14737"/>
        <dbReference type="Rhea" id="RHEA-COMP:14739"/>
        <dbReference type="ChEBI" id="CHEBI:29917"/>
        <dbReference type="ChEBI" id="CHEBI:35235"/>
        <dbReference type="ChEBI" id="CHEBI:57972"/>
        <dbReference type="ChEBI" id="CHEBI:64428"/>
        <dbReference type="EC" id="2.8.1.7"/>
    </reaction>
</comment>
<keyword evidence="14" id="KW-0032">Aminotransferase</keyword>
<dbReference type="InterPro" id="IPR016454">
    <property type="entry name" value="Cysteine_dSase"/>
</dbReference>
<dbReference type="PANTHER" id="PTHR11601">
    <property type="entry name" value="CYSTEINE DESULFURYLASE FAMILY MEMBER"/>
    <property type="match status" value="1"/>
</dbReference>
<comment type="similarity">
    <text evidence="3">Belongs to the class-V pyridoxal-phosphate-dependent aminotransferase family. NifS/IscS subfamily.</text>
</comment>
<evidence type="ECO:0000259" key="13">
    <source>
        <dbReference type="Pfam" id="PF00266"/>
    </source>
</evidence>
<dbReference type="Proteomes" id="UP000000491">
    <property type="component" value="Chromosome"/>
</dbReference>
<evidence type="ECO:0000256" key="10">
    <source>
        <dbReference type="ARBA" id="ARBA00023014"/>
    </source>
</evidence>
<dbReference type="PROSITE" id="PS00595">
    <property type="entry name" value="AA_TRANSFER_CLASS_5"/>
    <property type="match status" value="1"/>
</dbReference>
<dbReference type="AlphaFoldDB" id="F8EV21"/>
<dbReference type="eggNOG" id="COG1104">
    <property type="taxonomic scope" value="Bacteria"/>
</dbReference>
<dbReference type="EC" id="2.8.1.7" evidence="4"/>
<comment type="cofactor">
    <cofactor evidence="1 12">
        <name>pyridoxal 5'-phosphate</name>
        <dbReference type="ChEBI" id="CHEBI:597326"/>
    </cofactor>
</comment>
<evidence type="ECO:0000256" key="6">
    <source>
        <dbReference type="ARBA" id="ARBA00022679"/>
    </source>
</evidence>
<dbReference type="Gene3D" id="3.40.640.10">
    <property type="entry name" value="Type I PLP-dependent aspartate aminotransferase-like (Major domain)"/>
    <property type="match status" value="1"/>
</dbReference>
<comment type="function">
    <text evidence="2">Catalyzes the removal of elemental sulfur atoms from cysteine to produce alanine. Seems to participate in the biosynthesis of the nitrogenase metalloclusters by providing the inorganic sulfur required for the Fe-S core formation.</text>
</comment>
<evidence type="ECO:0000256" key="4">
    <source>
        <dbReference type="ARBA" id="ARBA00012239"/>
    </source>
</evidence>
<evidence type="ECO:0000256" key="11">
    <source>
        <dbReference type="ARBA" id="ARBA00050776"/>
    </source>
</evidence>
<dbReference type="KEGG" id="zmp:Zymop_0406"/>
<dbReference type="EMBL" id="CP002865">
    <property type="protein sequence ID" value="AEI37309.1"/>
    <property type="molecule type" value="Genomic_DNA"/>
</dbReference>
<keyword evidence="9" id="KW-0408">Iron</keyword>
<dbReference type="Gene3D" id="3.90.1150.10">
    <property type="entry name" value="Aspartate Aminotransferase, domain 1"/>
    <property type="match status" value="1"/>
</dbReference>
<evidence type="ECO:0000256" key="3">
    <source>
        <dbReference type="ARBA" id="ARBA00006490"/>
    </source>
</evidence>
<evidence type="ECO:0000256" key="8">
    <source>
        <dbReference type="ARBA" id="ARBA00022898"/>
    </source>
</evidence>
<dbReference type="PATRIC" id="fig|579138.3.peg.425"/>
<evidence type="ECO:0000256" key="1">
    <source>
        <dbReference type="ARBA" id="ARBA00001933"/>
    </source>
</evidence>
<evidence type="ECO:0000256" key="2">
    <source>
        <dbReference type="ARBA" id="ARBA00003120"/>
    </source>
</evidence>
<dbReference type="PANTHER" id="PTHR11601:SF34">
    <property type="entry name" value="CYSTEINE DESULFURASE"/>
    <property type="match status" value="1"/>
</dbReference>
<gene>
    <name evidence="14" type="ordered locus">Zymop_0406</name>
</gene>
<dbReference type="GO" id="GO:0051536">
    <property type="term" value="F:iron-sulfur cluster binding"/>
    <property type="evidence" value="ECO:0007669"/>
    <property type="project" value="UniProtKB-KW"/>
</dbReference>
<organism evidence="14 15">
    <name type="scientific">Zymomonas mobilis subsp. pomaceae (strain ATCC 29192 / DSM 22645 / JCM 10191 / CCUG 17912 / NBRC 13757 / NCIMB 11200 / NRRL B-4491 / Barker I)</name>
    <dbReference type="NCBI Taxonomy" id="579138"/>
    <lineage>
        <taxon>Bacteria</taxon>
        <taxon>Pseudomonadati</taxon>
        <taxon>Pseudomonadota</taxon>
        <taxon>Alphaproteobacteria</taxon>
        <taxon>Sphingomonadales</taxon>
        <taxon>Zymomonadaceae</taxon>
        <taxon>Zymomonas</taxon>
    </lineage>
</organism>
<dbReference type="Pfam" id="PF00266">
    <property type="entry name" value="Aminotran_5"/>
    <property type="match status" value="1"/>
</dbReference>
<reference evidence="14 15" key="1">
    <citation type="journal article" date="2011" name="J. Bacteriol.">
        <title>Genome sequence of the ethanol-producing Zymomonas mobilis subsp. pomaceae lectotype strain ATCC 29192.</title>
        <authorList>
            <person name="Kouvelis V.N."/>
            <person name="Davenport K.W."/>
            <person name="Brettin T.S."/>
            <person name="Bruce D."/>
            <person name="Detter C."/>
            <person name="Han C.S."/>
            <person name="Nolan M."/>
            <person name="Tapia R."/>
            <person name="Damoulaki A."/>
            <person name="Kyrpides N.C."/>
            <person name="Typas M.A."/>
            <person name="Pappas K.M."/>
        </authorList>
    </citation>
    <scope>NUCLEOTIDE SEQUENCE [LARGE SCALE GENOMIC DNA]</scope>
    <source>
        <strain evidence="15">ATCC 29192 / DSM 22645 / JCM 10191 / CCUG 17912 / NBRC 13757 / NCIMB 11200 / NRRL B-4491 / Barker I</strain>
    </source>
</reference>
<dbReference type="HOGENOM" id="CLU_003433_0_1_5"/>
<dbReference type="PIRSF" id="PIRSF005572">
    <property type="entry name" value="NifS"/>
    <property type="match status" value="1"/>
</dbReference>
<dbReference type="GO" id="GO:0046872">
    <property type="term" value="F:metal ion binding"/>
    <property type="evidence" value="ECO:0007669"/>
    <property type="project" value="UniProtKB-KW"/>
</dbReference>
<name>F8EV21_ZYMMT</name>
<dbReference type="InterPro" id="IPR015424">
    <property type="entry name" value="PyrdxlP-dep_Trfase"/>
</dbReference>
<evidence type="ECO:0000313" key="14">
    <source>
        <dbReference type="EMBL" id="AEI37309.1"/>
    </source>
</evidence>
<dbReference type="SUPFAM" id="SSF53383">
    <property type="entry name" value="PLP-dependent transferases"/>
    <property type="match status" value="1"/>
</dbReference>
<evidence type="ECO:0000256" key="5">
    <source>
        <dbReference type="ARBA" id="ARBA00013558"/>
    </source>
</evidence>
<accession>F8EV21</accession>
<dbReference type="InterPro" id="IPR020578">
    <property type="entry name" value="Aminotrans_V_PyrdxlP_BS"/>
</dbReference>
<protein>
    <recommendedName>
        <fullName evidence="5">Cysteine desulfurase</fullName>
        <ecNumber evidence="4">2.8.1.7</ecNumber>
    </recommendedName>
</protein>
<dbReference type="InterPro" id="IPR000192">
    <property type="entry name" value="Aminotrans_V_dom"/>
</dbReference>
<dbReference type="RefSeq" id="WP_013933708.1">
    <property type="nucleotide sequence ID" value="NC_015709.1"/>
</dbReference>
<proteinExistence type="inferred from homology"/>
<evidence type="ECO:0000256" key="9">
    <source>
        <dbReference type="ARBA" id="ARBA00023004"/>
    </source>
</evidence>
<evidence type="ECO:0000256" key="7">
    <source>
        <dbReference type="ARBA" id="ARBA00022723"/>
    </source>
</evidence>
<dbReference type="GO" id="GO:0031071">
    <property type="term" value="F:cysteine desulfurase activity"/>
    <property type="evidence" value="ECO:0007669"/>
    <property type="project" value="UniProtKB-EC"/>
</dbReference>
<feature type="domain" description="Aminotransferase class V" evidence="13">
    <location>
        <begin position="2"/>
        <end position="352"/>
    </location>
</feature>